<dbReference type="EMBL" id="CBIN010000067">
    <property type="protein sequence ID" value="CDE22276.1"/>
    <property type="molecule type" value="Genomic_DNA"/>
</dbReference>
<organism evidence="1 2">
    <name type="scientific">Amedibacillus dolichus CAG:375</name>
    <dbReference type="NCBI Taxonomy" id="1263076"/>
    <lineage>
        <taxon>Bacteria</taxon>
        <taxon>Bacillati</taxon>
        <taxon>Bacillota</taxon>
        <taxon>Erysipelotrichia</taxon>
        <taxon>Erysipelotrichales</taxon>
        <taxon>Erysipelotrichaceae</taxon>
        <taxon>Amedibacillus</taxon>
    </lineage>
</organism>
<gene>
    <name evidence="1" type="ORF">BN631_00914</name>
</gene>
<sequence length="65" mass="7664">MKAEDIKQVLFQIAEEEERLRKKANPYDVVIQFAEEMMENAGKKNAKIYEEIIDLLTEKKESENC</sequence>
<dbReference type="RefSeq" id="WP_022420298.1">
    <property type="nucleotide sequence ID" value="NZ_FR898571.1"/>
</dbReference>
<dbReference type="AlphaFoldDB" id="R7G5R2"/>
<reference evidence="1" key="1">
    <citation type="submission" date="2012-11" db="EMBL/GenBank/DDBJ databases">
        <title>Dependencies among metagenomic species, viruses, plasmids and units of genetic variation.</title>
        <authorList>
            <person name="Nielsen H.B."/>
            <person name="Almeida M."/>
            <person name="Juncker A.S."/>
            <person name="Rasmussen S."/>
            <person name="Li J."/>
            <person name="Sunagawa S."/>
            <person name="Plichta D."/>
            <person name="Gautier L."/>
            <person name="Le Chatelier E."/>
            <person name="Peletier E."/>
            <person name="Bonde I."/>
            <person name="Nielsen T."/>
            <person name="Manichanh C."/>
            <person name="Arumugam M."/>
            <person name="Batto J."/>
            <person name="Santos M.B.Q.D."/>
            <person name="Blom N."/>
            <person name="Borruel N."/>
            <person name="Burgdorf K.S."/>
            <person name="Boumezbeur F."/>
            <person name="Casellas F."/>
            <person name="Dore J."/>
            <person name="Guarner F."/>
            <person name="Hansen T."/>
            <person name="Hildebrand F."/>
            <person name="Kaas R.S."/>
            <person name="Kennedy S."/>
            <person name="Kristiansen K."/>
            <person name="Kultima J.R."/>
            <person name="Leonard P."/>
            <person name="Levenez F."/>
            <person name="Lund O."/>
            <person name="Moumen B."/>
            <person name="Le Paslier D."/>
            <person name="Pons N."/>
            <person name="Pedersen O."/>
            <person name="Prifti E."/>
            <person name="Qin J."/>
            <person name="Raes J."/>
            <person name="Tap J."/>
            <person name="Tims S."/>
            <person name="Ussery D.W."/>
            <person name="Yamada T."/>
            <person name="MetaHit consortium"/>
            <person name="Renault P."/>
            <person name="Sicheritz-Ponten T."/>
            <person name="Bork P."/>
            <person name="Wang J."/>
            <person name="Brunak S."/>
            <person name="Ehrlich S.D."/>
        </authorList>
    </citation>
    <scope>NUCLEOTIDE SEQUENCE [LARGE SCALE GENOMIC DNA]</scope>
</reference>
<protein>
    <submittedName>
        <fullName evidence="1">Uncharacterized protein</fullName>
    </submittedName>
</protein>
<accession>R7G5R2</accession>
<evidence type="ECO:0000313" key="1">
    <source>
        <dbReference type="EMBL" id="CDE22276.1"/>
    </source>
</evidence>
<evidence type="ECO:0000313" key="2">
    <source>
        <dbReference type="Proteomes" id="UP000018093"/>
    </source>
</evidence>
<proteinExistence type="predicted"/>
<dbReference type="Proteomes" id="UP000018093">
    <property type="component" value="Unassembled WGS sequence"/>
</dbReference>
<name>R7G5R2_9FIRM</name>
<comment type="caution">
    <text evidence="1">The sequence shown here is derived from an EMBL/GenBank/DDBJ whole genome shotgun (WGS) entry which is preliminary data.</text>
</comment>